<accession>A0A4C1VDW0</accession>
<organism evidence="2 3">
    <name type="scientific">Eumeta variegata</name>
    <name type="common">Bagworm moth</name>
    <name type="synonym">Eumeta japonica</name>
    <dbReference type="NCBI Taxonomy" id="151549"/>
    <lineage>
        <taxon>Eukaryota</taxon>
        <taxon>Metazoa</taxon>
        <taxon>Ecdysozoa</taxon>
        <taxon>Arthropoda</taxon>
        <taxon>Hexapoda</taxon>
        <taxon>Insecta</taxon>
        <taxon>Pterygota</taxon>
        <taxon>Neoptera</taxon>
        <taxon>Endopterygota</taxon>
        <taxon>Lepidoptera</taxon>
        <taxon>Glossata</taxon>
        <taxon>Ditrysia</taxon>
        <taxon>Tineoidea</taxon>
        <taxon>Psychidae</taxon>
        <taxon>Oiketicinae</taxon>
        <taxon>Eumeta</taxon>
    </lineage>
</organism>
<feature type="compositionally biased region" description="Basic residues" evidence="1">
    <location>
        <begin position="59"/>
        <end position="71"/>
    </location>
</feature>
<feature type="compositionally biased region" description="Polar residues" evidence="1">
    <location>
        <begin position="1"/>
        <end position="11"/>
    </location>
</feature>
<gene>
    <name evidence="2" type="ORF">EVAR_8315_1</name>
</gene>
<evidence type="ECO:0000313" key="3">
    <source>
        <dbReference type="Proteomes" id="UP000299102"/>
    </source>
</evidence>
<feature type="region of interest" description="Disordered" evidence="1">
    <location>
        <begin position="50"/>
        <end position="128"/>
    </location>
</feature>
<name>A0A4C1VDW0_EUMVA</name>
<dbReference type="Proteomes" id="UP000299102">
    <property type="component" value="Unassembled WGS sequence"/>
</dbReference>
<dbReference type="AlphaFoldDB" id="A0A4C1VDW0"/>
<comment type="caution">
    <text evidence="2">The sequence shown here is derived from an EMBL/GenBank/DDBJ whole genome shotgun (WGS) entry which is preliminary data.</text>
</comment>
<dbReference type="EMBL" id="BGZK01000319">
    <property type="protein sequence ID" value="GBP36482.1"/>
    <property type="molecule type" value="Genomic_DNA"/>
</dbReference>
<protein>
    <submittedName>
        <fullName evidence="2">Uncharacterized protein</fullName>
    </submittedName>
</protein>
<feature type="compositionally biased region" description="Basic and acidic residues" evidence="1">
    <location>
        <begin position="72"/>
        <end position="82"/>
    </location>
</feature>
<evidence type="ECO:0000256" key="1">
    <source>
        <dbReference type="SAM" id="MobiDB-lite"/>
    </source>
</evidence>
<keyword evidence="3" id="KW-1185">Reference proteome</keyword>
<evidence type="ECO:0000313" key="2">
    <source>
        <dbReference type="EMBL" id="GBP36482.1"/>
    </source>
</evidence>
<feature type="region of interest" description="Disordered" evidence="1">
    <location>
        <begin position="1"/>
        <end position="21"/>
    </location>
</feature>
<reference evidence="2 3" key="1">
    <citation type="journal article" date="2019" name="Commun. Biol.">
        <title>The bagworm genome reveals a unique fibroin gene that provides high tensile strength.</title>
        <authorList>
            <person name="Kono N."/>
            <person name="Nakamura H."/>
            <person name="Ohtoshi R."/>
            <person name="Tomita M."/>
            <person name="Numata K."/>
            <person name="Arakawa K."/>
        </authorList>
    </citation>
    <scope>NUCLEOTIDE SEQUENCE [LARGE SCALE GENOMIC DNA]</scope>
</reference>
<proteinExistence type="predicted"/>
<sequence>MSRAANGSSKPGFTALKRQKSENSFRVGWPAIGSAPDWFPFVKRPRAPYAAARPPARAGTRHGSKPILRCKRVCEPPEDRRSPPSMDTRNLREVTCALPPFKRNRLSDGGGTSDLPRHRTGNTNYLQPDNFRWMDRSVM</sequence>